<reference evidence="1 2" key="1">
    <citation type="submission" date="2017-11" db="EMBL/GenBank/DDBJ databases">
        <title>Bacillus camelliae sp. nov., isolated from pu'er tea.</title>
        <authorList>
            <person name="Niu L."/>
        </authorList>
    </citation>
    <scope>NUCLEOTIDE SEQUENCE [LARGE SCALE GENOMIC DNA]</scope>
    <source>
        <strain evidence="1 2">7578-1</strain>
    </source>
</reference>
<keyword evidence="2" id="KW-1185">Reference proteome</keyword>
<organism evidence="1 2">
    <name type="scientific">Heyndrickxia camelliae</name>
    <dbReference type="NCBI Taxonomy" id="1707093"/>
    <lineage>
        <taxon>Bacteria</taxon>
        <taxon>Bacillati</taxon>
        <taxon>Bacillota</taxon>
        <taxon>Bacilli</taxon>
        <taxon>Bacillales</taxon>
        <taxon>Bacillaceae</taxon>
        <taxon>Heyndrickxia</taxon>
    </lineage>
</organism>
<proteinExistence type="predicted"/>
<comment type="caution">
    <text evidence="1">The sequence shown here is derived from an EMBL/GenBank/DDBJ whole genome shotgun (WGS) entry which is preliminary data.</text>
</comment>
<dbReference type="EMBL" id="PIQO01000001">
    <property type="protein sequence ID" value="PKR87043.1"/>
    <property type="molecule type" value="Genomic_DNA"/>
</dbReference>
<evidence type="ECO:0000313" key="1">
    <source>
        <dbReference type="EMBL" id="PKR87043.1"/>
    </source>
</evidence>
<evidence type="ECO:0008006" key="3">
    <source>
        <dbReference type="Google" id="ProtNLM"/>
    </source>
</evidence>
<dbReference type="Proteomes" id="UP000233440">
    <property type="component" value="Unassembled WGS sequence"/>
</dbReference>
<gene>
    <name evidence="1" type="ORF">CWO92_03020</name>
</gene>
<name>A0A2N3LR72_9BACI</name>
<evidence type="ECO:0000313" key="2">
    <source>
        <dbReference type="Proteomes" id="UP000233440"/>
    </source>
</evidence>
<protein>
    <recommendedName>
        <fullName evidence="3">Flagellar hook-length control protein-like C-terminal domain-containing protein</fullName>
    </recommendedName>
</protein>
<dbReference type="AlphaFoldDB" id="A0A2N3LR72"/>
<sequence length="530" mass="60656">MLSSIIKGFQPLNIKSQDNTFSFQKGKIFFGQVKNIYPNNFALLQIGNQSLIAKLEVPLTNGESYWFQVDSDDGAIQLKLLSNKQSNNNMTTILKQLSLPATKTNLEIAYFLSKEQIPFTKESISKISGWLSQSTDIKQDIKIVKQMLENDLPLNESIFKSLLAGERKEPIHYQLQNLQQLLSKEAQTPTVKEIQAVINSITNIQNKQIVANLIQDLKNGAVSDNKNWQKISSSILQKLGKEIESPFLDSKPTFQSNTIHNQLEGLRELADIHNPSNTQKLVDRLLNVINQINSKELTNELPSFTQQEKDFLKGIVTNMKQSVNGKEFLHQFKEATKSLGLFYEYQVSVHAENNQVKDLLKPLLVKFLQESDHVLEVRDTVEGMVNKMNGQQIQMYDNGPLQHLFYEIPIQLFGYQTNLTMQWSGKKKEDGKIDPNYCHILFYLHLEHLQETIVEMKVQNRVINVNVYNELPEIKEVALKIVPVLKKNLEELHYQLSAVHFMGKSSLLEVNKKENNNSVSQIYTGVDIRV</sequence>
<accession>A0A2N3LR72</accession>
<dbReference type="RefSeq" id="WP_101352690.1">
    <property type="nucleotide sequence ID" value="NZ_PIQO01000001.1"/>
</dbReference>